<dbReference type="GO" id="GO:0005977">
    <property type="term" value="P:glycogen metabolic process"/>
    <property type="evidence" value="ECO:0007669"/>
    <property type="project" value="UniProtKB-KW"/>
</dbReference>
<evidence type="ECO:0000256" key="8">
    <source>
        <dbReference type="ARBA" id="ARBA00022679"/>
    </source>
</evidence>
<dbReference type="NCBIfam" id="TIGR02093">
    <property type="entry name" value="P_ylase"/>
    <property type="match status" value="1"/>
</dbReference>
<dbReference type="PROSITE" id="PS00102">
    <property type="entry name" value="PHOSPHORYLASE"/>
    <property type="match status" value="1"/>
</dbReference>
<comment type="cofactor">
    <cofactor evidence="2 15">
        <name>pyridoxal 5'-phosphate</name>
        <dbReference type="ChEBI" id="CHEBI:597326"/>
    </cofactor>
</comment>
<dbReference type="FunFam" id="3.40.50.2000:FF:000005">
    <property type="entry name" value="Alpha-1,4 glucan phosphorylase"/>
    <property type="match status" value="1"/>
</dbReference>
<evidence type="ECO:0000256" key="6">
    <source>
        <dbReference type="ARBA" id="ARBA00022600"/>
    </source>
</evidence>
<keyword evidence="10" id="KW-0007">Acetylation</keyword>
<dbReference type="EC" id="2.4.1.1" evidence="15"/>
<evidence type="ECO:0000256" key="10">
    <source>
        <dbReference type="ARBA" id="ARBA00022990"/>
    </source>
</evidence>
<dbReference type="Proteomes" id="UP000001646">
    <property type="component" value="Chromosome 1"/>
</dbReference>
<dbReference type="AlphaFoldDB" id="A0A803TV39"/>
<evidence type="ECO:0000256" key="3">
    <source>
        <dbReference type="ARBA" id="ARBA00006047"/>
    </source>
</evidence>
<evidence type="ECO:0000256" key="11">
    <source>
        <dbReference type="ARBA" id="ARBA00023277"/>
    </source>
</evidence>
<dbReference type="Ensembl" id="ENSACAT00000045279.1">
    <property type="protein sequence ID" value="ENSACAP00000039079.1"/>
    <property type="gene ID" value="ENSACAG00000013998.4"/>
</dbReference>
<dbReference type="Pfam" id="PF00343">
    <property type="entry name" value="Phosphorylase"/>
    <property type="match status" value="2"/>
</dbReference>
<evidence type="ECO:0000256" key="12">
    <source>
        <dbReference type="ARBA" id="ARBA00038533"/>
    </source>
</evidence>
<dbReference type="Gene3D" id="3.40.50.2000">
    <property type="entry name" value="Glycogen Phosphorylase B"/>
    <property type="match status" value="3"/>
</dbReference>
<proteinExistence type="inferred from homology"/>
<name>A0A803TV39_ANOCA</name>
<comment type="subunit">
    <text evidence="12">Homodimer. Dimers associate into a tetramer to form the enzymatically active phosphorylase A.</text>
</comment>
<evidence type="ECO:0000256" key="14">
    <source>
        <dbReference type="PIRSR" id="PIRSR000460-1"/>
    </source>
</evidence>
<comment type="function">
    <text evidence="15">Allosteric enzyme that catalyzes the rate-limiting step in glycogen catabolism, the phosphorolytic cleavage of glycogen to produce glucose-1-phosphate, and plays a central role in maintaining cellular and organismal glucose homeostasis.</text>
</comment>
<reference evidence="16 17" key="1">
    <citation type="submission" date="2009-12" db="EMBL/GenBank/DDBJ databases">
        <title>The Genome Sequence of Anolis carolinensis (Green Anole Lizard).</title>
        <authorList>
            <consortium name="The Genome Sequencing Platform"/>
            <person name="Di Palma F."/>
            <person name="Alfoldi J."/>
            <person name="Heiman D."/>
            <person name="Young S."/>
            <person name="Grabherr M."/>
            <person name="Johnson J."/>
            <person name="Lander E.S."/>
            <person name="Lindblad-Toh K."/>
        </authorList>
    </citation>
    <scope>NUCLEOTIDE SEQUENCE [LARGE SCALE GENOMIC DNA]</scope>
    <source>
        <strain evidence="16 17">JBL SC #1</strain>
    </source>
</reference>
<accession>A0A803TV39</accession>
<keyword evidence="6" id="KW-0321">Glycogen metabolism</keyword>
<evidence type="ECO:0000256" key="9">
    <source>
        <dbReference type="ARBA" id="ARBA00022898"/>
    </source>
</evidence>
<dbReference type="SUPFAM" id="SSF53756">
    <property type="entry name" value="UDP-Glycosyltransferase/glycogen phosphorylase"/>
    <property type="match status" value="1"/>
</dbReference>
<evidence type="ECO:0000313" key="17">
    <source>
        <dbReference type="Proteomes" id="UP000001646"/>
    </source>
</evidence>
<dbReference type="InterPro" id="IPR035090">
    <property type="entry name" value="Pyridoxal_P_attach_site"/>
</dbReference>
<keyword evidence="11 15" id="KW-0119">Carbohydrate metabolism</keyword>
<dbReference type="PANTHER" id="PTHR11468:SF29">
    <property type="entry name" value="GLYCOGEN PHOSPHORYLASE, BRAIN FORM"/>
    <property type="match status" value="1"/>
</dbReference>
<evidence type="ECO:0000256" key="7">
    <source>
        <dbReference type="ARBA" id="ARBA00022676"/>
    </source>
</evidence>
<keyword evidence="8 15" id="KW-0808">Transferase</keyword>
<dbReference type="GO" id="GO:0008184">
    <property type="term" value="F:glycogen phosphorylase activity"/>
    <property type="evidence" value="ECO:0007669"/>
    <property type="project" value="InterPro"/>
</dbReference>
<evidence type="ECO:0000256" key="1">
    <source>
        <dbReference type="ARBA" id="ARBA00001275"/>
    </source>
</evidence>
<feature type="modified residue" description="N6-(pyridoxal phosphate)lysine" evidence="14">
    <location>
        <position position="542"/>
    </location>
</feature>
<dbReference type="FunFam" id="3.40.50.2000:FF:000197">
    <property type="entry name" value="Alpha-1,4 glucan phosphorylase"/>
    <property type="match status" value="1"/>
</dbReference>
<dbReference type="CDD" id="cd04300">
    <property type="entry name" value="GT35_Glycogen_Phosphorylase"/>
    <property type="match status" value="1"/>
</dbReference>
<keyword evidence="7 15" id="KW-0328">Glycosyltransferase</keyword>
<comment type="catalytic activity">
    <reaction evidence="1 15">
        <text>[(1-&gt;4)-alpha-D-glucosyl](n) + phosphate = [(1-&gt;4)-alpha-D-glucosyl](n-1) + alpha-D-glucose 1-phosphate</text>
        <dbReference type="Rhea" id="RHEA:41732"/>
        <dbReference type="Rhea" id="RHEA-COMP:9584"/>
        <dbReference type="Rhea" id="RHEA-COMP:9586"/>
        <dbReference type="ChEBI" id="CHEBI:15444"/>
        <dbReference type="ChEBI" id="CHEBI:43474"/>
        <dbReference type="ChEBI" id="CHEBI:58601"/>
        <dbReference type="EC" id="2.4.1.1"/>
    </reaction>
</comment>
<dbReference type="PANTHER" id="PTHR11468">
    <property type="entry name" value="GLYCOGEN PHOSPHORYLASE"/>
    <property type="match status" value="1"/>
</dbReference>
<evidence type="ECO:0000256" key="5">
    <source>
        <dbReference type="ARBA" id="ARBA00022553"/>
    </source>
</evidence>
<evidence type="ECO:0000256" key="13">
    <source>
        <dbReference type="ARBA" id="ARBA00045394"/>
    </source>
</evidence>
<keyword evidence="9 14" id="KW-0663">Pyridoxal phosphate</keyword>
<dbReference type="InterPro" id="IPR000811">
    <property type="entry name" value="Glyco_trans_35"/>
</dbReference>
<evidence type="ECO:0000256" key="4">
    <source>
        <dbReference type="ARBA" id="ARBA00022533"/>
    </source>
</evidence>
<dbReference type="GO" id="GO:0030170">
    <property type="term" value="F:pyridoxal phosphate binding"/>
    <property type="evidence" value="ECO:0007669"/>
    <property type="project" value="InterPro"/>
</dbReference>
<dbReference type="Bgee" id="ENSACAG00000013998">
    <property type="expression patterns" value="Expressed in testis and 12 other cell types or tissues"/>
</dbReference>
<dbReference type="FunFam" id="3.40.50.2000:FF:000149">
    <property type="entry name" value="Glycogen phosphorylase, muscle form"/>
    <property type="match status" value="1"/>
</dbReference>
<evidence type="ECO:0000256" key="15">
    <source>
        <dbReference type="RuleBase" id="RU000587"/>
    </source>
</evidence>
<dbReference type="GeneTree" id="ENSGT00950000183148"/>
<gene>
    <name evidence="16" type="primary">PYGB</name>
</gene>
<reference evidence="16" key="2">
    <citation type="submission" date="2025-08" db="UniProtKB">
        <authorList>
            <consortium name="Ensembl"/>
        </authorList>
    </citation>
    <scope>IDENTIFICATION</scope>
</reference>
<evidence type="ECO:0000256" key="2">
    <source>
        <dbReference type="ARBA" id="ARBA00001933"/>
    </source>
</evidence>
<comment type="similarity">
    <text evidence="3 15">Belongs to the glycogen phosphorylase family.</text>
</comment>
<dbReference type="PIRSF" id="PIRSF000460">
    <property type="entry name" value="Pprylas_GlgP"/>
    <property type="match status" value="1"/>
</dbReference>
<reference evidence="16" key="3">
    <citation type="submission" date="2025-09" db="UniProtKB">
        <authorList>
            <consortium name="Ensembl"/>
        </authorList>
    </citation>
    <scope>IDENTIFICATION</scope>
</reference>
<comment type="function">
    <text evidence="13">Glycogen phosphorylase that regulates glycogen mobilization. Phosphorylase is an important allosteric enzyme in carbohydrate metabolism. Enzymes from different sources differ in their regulatory mechanisms and in their natural substrates. However, all known phosphorylases share catalytic and structural properties.</text>
</comment>
<dbReference type="InterPro" id="IPR011833">
    <property type="entry name" value="Glycg_phsphrylas"/>
</dbReference>
<keyword evidence="5" id="KW-0597">Phosphoprotein</keyword>
<keyword evidence="17" id="KW-1185">Reference proteome</keyword>
<keyword evidence="4" id="KW-0021">Allosteric enzyme</keyword>
<evidence type="ECO:0000313" key="16">
    <source>
        <dbReference type="Ensembl" id="ENSACAP00000039079.1"/>
    </source>
</evidence>
<protein>
    <recommendedName>
        <fullName evidence="15">Alpha-1,4 glucan phosphorylase</fullName>
        <ecNumber evidence="15">2.4.1.1</ecNumber>
    </recommendedName>
</protein>
<sequence length="715" mass="82034">MFYFSQQLGLDLEELEEIEEDAGLGNGGLGRLAACFLDSMATLGLGAYGYGIRYEFGIFNQKVVDGWQVEEADDWLRYGNPWEKARPEYMLPVHFYGRVDHTPDGIKWVDTQVILAMPYDTPVPGYKNNTVNTMRLWSAKAPNDFNLEEFNVGDYIQAVLDRNLAENISRVLYPNDNFFEGKELRLKQEYFVVAATLQDIIRRFKSSKFGCRDPVRTCFETFPDKVAIQLNDTHPALSIPELMRIFVVGFYFTFSPICFWHLEIIYAINQKHLDHVAALYPGDIDRLRRMSVIEEGDCKRINMAHLCVIGSHAINGVARIHSEIVKNSVFKDFYDIEPEKFQNKTNGITPRRWLLLCNPGLSDIIAEKIGEDFLTDLSQLKKLLDFVDDEAFIRDVAKVKQENKQKFSAYLVEQYKVKINPSSMFDVHVKRIHEYKRQLLNCLHIITLYNRIRKDPKKSYVPRTVMIGGKAAPGYHMAKMIIKLITSIGDVVNNDPYIGERLKVIFLENYRVSLAEKVIPAADLSEQISTAGTEASGTGNMKFMLNGALTIGTMDGANVEMAEEAGEENLFIFGMRVEDVEAMDKKGLADIIFVFSFRYNAKEYYDRIPELRQAIDQINSGFFSPDDPGRFRDIVNMLMYHDRFKVFADYEAYIKCQGQVDQLYMNPREWTKKVIKNIACSGKFSSDRTITEYAREIWGVEPSAVKIPPPNIPRE</sequence>
<organism evidence="16 17">
    <name type="scientific">Anolis carolinensis</name>
    <name type="common">Green anole</name>
    <name type="synonym">American chameleon</name>
    <dbReference type="NCBI Taxonomy" id="28377"/>
    <lineage>
        <taxon>Eukaryota</taxon>
        <taxon>Metazoa</taxon>
        <taxon>Chordata</taxon>
        <taxon>Craniata</taxon>
        <taxon>Vertebrata</taxon>
        <taxon>Euteleostomi</taxon>
        <taxon>Lepidosauria</taxon>
        <taxon>Squamata</taxon>
        <taxon>Bifurcata</taxon>
        <taxon>Unidentata</taxon>
        <taxon>Episquamata</taxon>
        <taxon>Toxicofera</taxon>
        <taxon>Iguania</taxon>
        <taxon>Dactyloidae</taxon>
        <taxon>Anolis</taxon>
    </lineage>
</organism>